<organism evidence="3 4">
    <name type="scientific">Acinetobacter albensis</name>
    <dbReference type="NCBI Taxonomy" id="1673609"/>
    <lineage>
        <taxon>Bacteria</taxon>
        <taxon>Pseudomonadati</taxon>
        <taxon>Pseudomonadota</taxon>
        <taxon>Gammaproteobacteria</taxon>
        <taxon>Moraxellales</taxon>
        <taxon>Moraxellaceae</taxon>
        <taxon>Acinetobacter</taxon>
    </lineage>
</organism>
<proteinExistence type="predicted"/>
<gene>
    <name evidence="3" type="ORF">GA0116959_101130</name>
</gene>
<feature type="signal peptide" evidence="2">
    <location>
        <begin position="1"/>
        <end position="21"/>
    </location>
</feature>
<feature type="compositionally biased region" description="Low complexity" evidence="1">
    <location>
        <begin position="51"/>
        <end position="73"/>
    </location>
</feature>
<evidence type="ECO:0000313" key="4">
    <source>
        <dbReference type="Proteomes" id="UP000243661"/>
    </source>
</evidence>
<feature type="compositionally biased region" description="Polar residues" evidence="1">
    <location>
        <begin position="34"/>
        <end position="46"/>
    </location>
</feature>
<evidence type="ECO:0000256" key="1">
    <source>
        <dbReference type="SAM" id="MobiDB-lite"/>
    </source>
</evidence>
<sequence>MKLTQILLASTFAFATATTFAATAEQKTQEKVVVSTQEQPETTNLGSAAGQPSSNQPASEAAAQEAPAPSAAQ</sequence>
<name>A0A1C4GRM4_9GAMM</name>
<evidence type="ECO:0000313" key="3">
    <source>
        <dbReference type="EMBL" id="SCC70796.1"/>
    </source>
</evidence>
<dbReference type="RefSeq" id="WP_053578483.1">
    <property type="nucleotide sequence ID" value="NZ_FMBK01000001.1"/>
</dbReference>
<keyword evidence="2" id="KW-0732">Signal</keyword>
<dbReference type="EMBL" id="FMBK01000001">
    <property type="protein sequence ID" value="SCC70796.1"/>
    <property type="molecule type" value="Genomic_DNA"/>
</dbReference>
<protein>
    <submittedName>
        <fullName evidence="3">Uncharacterized protein</fullName>
    </submittedName>
</protein>
<feature type="region of interest" description="Disordered" evidence="1">
    <location>
        <begin position="31"/>
        <end position="73"/>
    </location>
</feature>
<evidence type="ECO:0000256" key="2">
    <source>
        <dbReference type="SAM" id="SignalP"/>
    </source>
</evidence>
<reference evidence="3 4" key="1">
    <citation type="submission" date="2016-08" db="EMBL/GenBank/DDBJ databases">
        <authorList>
            <person name="Seilhamer J.J."/>
        </authorList>
    </citation>
    <scope>NUCLEOTIDE SEQUENCE [LARGE SCALE GENOMIC DNA]</scope>
    <source>
        <strain evidence="3 4">ANC 4874</strain>
    </source>
</reference>
<dbReference type="AlphaFoldDB" id="A0A1C4GRM4"/>
<feature type="chain" id="PRO_5008692605" evidence="2">
    <location>
        <begin position="22"/>
        <end position="73"/>
    </location>
</feature>
<dbReference type="Proteomes" id="UP000243661">
    <property type="component" value="Unassembled WGS sequence"/>
</dbReference>
<accession>A0A1C4GRM4</accession>